<keyword evidence="2" id="KW-1185">Reference proteome</keyword>
<dbReference type="EMBL" id="KQ947448">
    <property type="protein sequence ID" value="KUJ06324.1"/>
    <property type="molecule type" value="Genomic_DNA"/>
</dbReference>
<reference evidence="1 2" key="1">
    <citation type="submission" date="2015-10" db="EMBL/GenBank/DDBJ databases">
        <title>Full genome of DAOMC 229536 Phialocephala scopiformis, a fungal endophyte of spruce producing the potent anti-insectan compound rugulosin.</title>
        <authorList>
            <consortium name="DOE Joint Genome Institute"/>
            <person name="Walker A.K."/>
            <person name="Frasz S.L."/>
            <person name="Seifert K.A."/>
            <person name="Miller J.D."/>
            <person name="Mondo S.J."/>
            <person name="Labutti K."/>
            <person name="Lipzen A."/>
            <person name="Dockter R."/>
            <person name="Kennedy M."/>
            <person name="Grigoriev I.V."/>
            <person name="Spatafora J.W."/>
        </authorList>
    </citation>
    <scope>NUCLEOTIDE SEQUENCE [LARGE SCALE GENOMIC DNA]</scope>
    <source>
        <strain evidence="1 2">CBS 120377</strain>
    </source>
</reference>
<name>A0A132B335_MOLSC</name>
<gene>
    <name evidence="1" type="ORF">LY89DRAFT_790614</name>
</gene>
<accession>A0A132B335</accession>
<evidence type="ECO:0000313" key="2">
    <source>
        <dbReference type="Proteomes" id="UP000070700"/>
    </source>
</evidence>
<dbReference type="RefSeq" id="XP_018060679.1">
    <property type="nucleotide sequence ID" value="XM_018223391.1"/>
</dbReference>
<dbReference type="KEGG" id="psco:LY89DRAFT_790614"/>
<protein>
    <submittedName>
        <fullName evidence="1">Uncharacterized protein</fullName>
    </submittedName>
</protein>
<dbReference type="InParanoid" id="A0A132B335"/>
<evidence type="ECO:0000313" key="1">
    <source>
        <dbReference type="EMBL" id="KUJ06324.1"/>
    </source>
</evidence>
<dbReference type="GeneID" id="28833117"/>
<proteinExistence type="predicted"/>
<dbReference type="Proteomes" id="UP000070700">
    <property type="component" value="Unassembled WGS sequence"/>
</dbReference>
<organism evidence="1 2">
    <name type="scientific">Mollisia scopiformis</name>
    <name type="common">Conifer needle endophyte fungus</name>
    <name type="synonym">Phialocephala scopiformis</name>
    <dbReference type="NCBI Taxonomy" id="149040"/>
    <lineage>
        <taxon>Eukaryota</taxon>
        <taxon>Fungi</taxon>
        <taxon>Dikarya</taxon>
        <taxon>Ascomycota</taxon>
        <taxon>Pezizomycotina</taxon>
        <taxon>Leotiomycetes</taxon>
        <taxon>Helotiales</taxon>
        <taxon>Mollisiaceae</taxon>
        <taxon>Mollisia</taxon>
    </lineage>
</organism>
<dbReference type="AlphaFoldDB" id="A0A132B335"/>
<sequence>MAHTPETAQAATSTVFEQSWTTVDSKPTITTKSYVRTRGKNADILISSDGIIRTQVQRHETVTGLGKVIRRHTFPFDPKYYCLTDQINRKLEGSERKDLLACSWVQIEVEFSDINGNNVESVLKHLSKLRAHFFSETRHLKVKLGLRHLSASSISKTTGFSDIETFRKSDFLHLLEQLADRLLAFTDLEHLHVIVEVPSSISESELYVQIFVALPFYRLQCSKREIKLCTPSTIPENLSKKYFTFLTRQIKP</sequence>